<keyword evidence="4 7" id="KW-0812">Transmembrane</keyword>
<keyword evidence="6 7" id="KW-0472">Membrane</keyword>
<evidence type="ECO:0000256" key="3">
    <source>
        <dbReference type="ARBA" id="ARBA00022448"/>
    </source>
</evidence>
<reference evidence="8" key="1">
    <citation type="submission" date="2019-10" db="EMBL/GenBank/DDBJ databases">
        <authorList>
            <consortium name="DOE Joint Genome Institute"/>
            <person name="Kuo A."/>
            <person name="Miyauchi S."/>
            <person name="Kiss E."/>
            <person name="Drula E."/>
            <person name="Kohler A."/>
            <person name="Sanchez-Garcia M."/>
            <person name="Andreopoulos B."/>
            <person name="Barry K.W."/>
            <person name="Bonito G."/>
            <person name="Buee M."/>
            <person name="Carver A."/>
            <person name="Chen C."/>
            <person name="Cichocki N."/>
            <person name="Clum A."/>
            <person name="Culley D."/>
            <person name="Crous P.W."/>
            <person name="Fauchery L."/>
            <person name="Girlanda M."/>
            <person name="Hayes R."/>
            <person name="Keri Z."/>
            <person name="LaButti K."/>
            <person name="Lipzen A."/>
            <person name="Lombard V."/>
            <person name="Magnuson J."/>
            <person name="Maillard F."/>
            <person name="Morin E."/>
            <person name="Murat C."/>
            <person name="Nolan M."/>
            <person name="Ohm R."/>
            <person name="Pangilinan J."/>
            <person name="Pereira M."/>
            <person name="Perotto S."/>
            <person name="Peter M."/>
            <person name="Riley R."/>
            <person name="Sitrit Y."/>
            <person name="Stielow B."/>
            <person name="Szollosi G."/>
            <person name="Zifcakova L."/>
            <person name="Stursova M."/>
            <person name="Spatafora J.W."/>
            <person name="Tedersoo L."/>
            <person name="Vaario L.-M."/>
            <person name="Yamada A."/>
            <person name="Yan M."/>
            <person name="Wang P."/>
            <person name="Xu J."/>
            <person name="Bruns T."/>
            <person name="Baldrian P."/>
            <person name="Vilgalys R."/>
            <person name="Henrissat B."/>
            <person name="Grigoriev I.V."/>
            <person name="Hibbett D."/>
            <person name="Nagy L.G."/>
            <person name="Martin F.M."/>
        </authorList>
    </citation>
    <scope>NUCLEOTIDE SEQUENCE</scope>
    <source>
        <strain evidence="8">BED1</strain>
    </source>
</reference>
<evidence type="ECO:0000256" key="4">
    <source>
        <dbReference type="ARBA" id="ARBA00022692"/>
    </source>
</evidence>
<reference evidence="8" key="2">
    <citation type="journal article" date="2020" name="Nat. Commun.">
        <title>Large-scale genome sequencing of mycorrhizal fungi provides insights into the early evolution of symbiotic traits.</title>
        <authorList>
            <person name="Miyauchi S."/>
            <person name="Kiss E."/>
            <person name="Kuo A."/>
            <person name="Drula E."/>
            <person name="Kohler A."/>
            <person name="Sanchez-Garcia M."/>
            <person name="Morin E."/>
            <person name="Andreopoulos B."/>
            <person name="Barry K.W."/>
            <person name="Bonito G."/>
            <person name="Buee M."/>
            <person name="Carver A."/>
            <person name="Chen C."/>
            <person name="Cichocki N."/>
            <person name="Clum A."/>
            <person name="Culley D."/>
            <person name="Crous P.W."/>
            <person name="Fauchery L."/>
            <person name="Girlanda M."/>
            <person name="Hayes R.D."/>
            <person name="Keri Z."/>
            <person name="LaButti K."/>
            <person name="Lipzen A."/>
            <person name="Lombard V."/>
            <person name="Magnuson J."/>
            <person name="Maillard F."/>
            <person name="Murat C."/>
            <person name="Nolan M."/>
            <person name="Ohm R.A."/>
            <person name="Pangilinan J."/>
            <person name="Pereira M.F."/>
            <person name="Perotto S."/>
            <person name="Peter M."/>
            <person name="Pfister S."/>
            <person name="Riley R."/>
            <person name="Sitrit Y."/>
            <person name="Stielow J.B."/>
            <person name="Szollosi G."/>
            <person name="Zifcakova L."/>
            <person name="Stursova M."/>
            <person name="Spatafora J.W."/>
            <person name="Tedersoo L."/>
            <person name="Vaario L.M."/>
            <person name="Yamada A."/>
            <person name="Yan M."/>
            <person name="Wang P."/>
            <person name="Xu J."/>
            <person name="Bruns T."/>
            <person name="Baldrian P."/>
            <person name="Vilgalys R."/>
            <person name="Dunand C."/>
            <person name="Henrissat B."/>
            <person name="Grigoriev I.V."/>
            <person name="Hibbett D."/>
            <person name="Nagy L.G."/>
            <person name="Martin F.M."/>
        </authorList>
    </citation>
    <scope>NUCLEOTIDE SEQUENCE</scope>
    <source>
        <strain evidence="8">BED1</strain>
    </source>
</reference>
<comment type="subcellular location">
    <subcellularLocation>
        <location evidence="1">Membrane</location>
        <topology evidence="1">Multi-pass membrane protein</topology>
    </subcellularLocation>
</comment>
<keyword evidence="9" id="KW-1185">Reference proteome</keyword>
<gene>
    <name evidence="8" type="ORF">L210DRAFT_3647824</name>
</gene>
<dbReference type="Pfam" id="PF03169">
    <property type="entry name" value="OPT"/>
    <property type="match status" value="1"/>
</dbReference>
<dbReference type="Proteomes" id="UP001194468">
    <property type="component" value="Unassembled WGS sequence"/>
</dbReference>
<evidence type="ECO:0000313" key="8">
    <source>
        <dbReference type="EMBL" id="KAF8436494.1"/>
    </source>
</evidence>
<dbReference type="GO" id="GO:0035673">
    <property type="term" value="F:oligopeptide transmembrane transporter activity"/>
    <property type="evidence" value="ECO:0007669"/>
    <property type="project" value="InterPro"/>
</dbReference>
<sequence length="115" mass="12942">MDIPPPHWLVDLLPFRTNNATVSRMFGGSNGNEGLGLLSICFDWQLGFHTRYIFGVLNPVTIPLKSQLSMLIGTILCMVGFVSVYYNNIWESQNFPFLSQLLFYGNGSLVYTNNS</sequence>
<comment type="caution">
    <text evidence="8">The sequence shown here is derived from an EMBL/GenBank/DDBJ whole genome shotgun (WGS) entry which is preliminary data.</text>
</comment>
<organism evidence="8 9">
    <name type="scientific">Boletus edulis BED1</name>
    <dbReference type="NCBI Taxonomy" id="1328754"/>
    <lineage>
        <taxon>Eukaryota</taxon>
        <taxon>Fungi</taxon>
        <taxon>Dikarya</taxon>
        <taxon>Basidiomycota</taxon>
        <taxon>Agaricomycotina</taxon>
        <taxon>Agaricomycetes</taxon>
        <taxon>Agaricomycetidae</taxon>
        <taxon>Boletales</taxon>
        <taxon>Boletineae</taxon>
        <taxon>Boletaceae</taxon>
        <taxon>Boletoideae</taxon>
        <taxon>Boletus</taxon>
    </lineage>
</organism>
<evidence type="ECO:0000313" key="9">
    <source>
        <dbReference type="Proteomes" id="UP001194468"/>
    </source>
</evidence>
<evidence type="ECO:0000256" key="2">
    <source>
        <dbReference type="ARBA" id="ARBA00008807"/>
    </source>
</evidence>
<comment type="similarity">
    <text evidence="2">Belongs to the oligopeptide OPT transporter family.</text>
</comment>
<protein>
    <submittedName>
        <fullName evidence="8">Uncharacterized protein</fullName>
    </submittedName>
</protein>
<dbReference type="GO" id="GO:0016020">
    <property type="term" value="C:membrane"/>
    <property type="evidence" value="ECO:0007669"/>
    <property type="project" value="UniProtKB-SubCell"/>
</dbReference>
<accession>A0AAD4BPM4</accession>
<proteinExistence type="inferred from homology"/>
<dbReference type="EMBL" id="WHUW01000021">
    <property type="protein sequence ID" value="KAF8436494.1"/>
    <property type="molecule type" value="Genomic_DNA"/>
</dbReference>
<keyword evidence="5 7" id="KW-1133">Transmembrane helix</keyword>
<evidence type="ECO:0000256" key="7">
    <source>
        <dbReference type="SAM" id="Phobius"/>
    </source>
</evidence>
<evidence type="ECO:0000256" key="1">
    <source>
        <dbReference type="ARBA" id="ARBA00004141"/>
    </source>
</evidence>
<dbReference type="InterPro" id="IPR004813">
    <property type="entry name" value="OPT"/>
</dbReference>
<dbReference type="AlphaFoldDB" id="A0AAD4BPM4"/>
<name>A0AAD4BPM4_BOLED</name>
<keyword evidence="3" id="KW-0813">Transport</keyword>
<evidence type="ECO:0000256" key="5">
    <source>
        <dbReference type="ARBA" id="ARBA00022989"/>
    </source>
</evidence>
<feature type="transmembrane region" description="Helical" evidence="7">
    <location>
        <begin position="68"/>
        <end position="86"/>
    </location>
</feature>
<evidence type="ECO:0000256" key="6">
    <source>
        <dbReference type="ARBA" id="ARBA00023136"/>
    </source>
</evidence>